<proteinExistence type="predicted"/>
<dbReference type="EnsemblBacteria" id="ABL77932">
    <property type="protein sequence ID" value="ABL77932"/>
    <property type="gene ID" value="Tpen_0526"/>
</dbReference>
<dbReference type="Proteomes" id="UP000000641">
    <property type="component" value="Chromosome"/>
</dbReference>
<dbReference type="eggNOG" id="arCOG03247">
    <property type="taxonomic scope" value="Archaea"/>
</dbReference>
<dbReference type="GO" id="GO:0006364">
    <property type="term" value="P:rRNA processing"/>
    <property type="evidence" value="ECO:0007669"/>
    <property type="project" value="InterPro"/>
</dbReference>
<accession>A1RXK2</accession>
<reference evidence="3" key="1">
    <citation type="journal article" date="2008" name="J. Bacteriol.">
        <title>Genome sequence of Thermofilum pendens reveals an exceptional loss of biosynthetic pathways without genome reduction.</title>
        <authorList>
            <person name="Anderson I."/>
            <person name="Rodriguez J."/>
            <person name="Susanti D."/>
            <person name="Porat I."/>
            <person name="Reich C."/>
            <person name="Ulrich L.E."/>
            <person name="Elkins J.G."/>
            <person name="Mavromatis K."/>
            <person name="Lykidis A."/>
            <person name="Kim E."/>
            <person name="Thompson L.S."/>
            <person name="Nolan M."/>
            <person name="Land M."/>
            <person name="Copeland A."/>
            <person name="Lapidus A."/>
            <person name="Lucas S."/>
            <person name="Detter C."/>
            <person name="Zhulin I.B."/>
            <person name="Olsen G.J."/>
            <person name="Whitman W."/>
            <person name="Mukhopadhyay B."/>
            <person name="Bristow J."/>
            <person name="Kyrpides N."/>
        </authorList>
    </citation>
    <scope>NUCLEOTIDE SEQUENCE [LARGE SCALE GENOMIC DNA]</scope>
    <source>
        <strain evidence="3">DSM 2475 / Hrk 5</strain>
    </source>
</reference>
<keyword evidence="3" id="KW-1185">Reference proteome</keyword>
<dbReference type="HOGENOM" id="CLU_126383_0_0_2"/>
<dbReference type="SUPFAM" id="SSF52954">
    <property type="entry name" value="Class II aaRS ABD-related"/>
    <property type="match status" value="1"/>
</dbReference>
<dbReference type="PROSITE" id="PS50833">
    <property type="entry name" value="BRIX"/>
    <property type="match status" value="1"/>
</dbReference>
<organism evidence="2 3">
    <name type="scientific">Thermofilum pendens (strain DSM 2475 / Hrk 5)</name>
    <dbReference type="NCBI Taxonomy" id="368408"/>
    <lineage>
        <taxon>Archaea</taxon>
        <taxon>Thermoproteota</taxon>
        <taxon>Thermoprotei</taxon>
        <taxon>Thermofilales</taxon>
        <taxon>Thermofilaceae</taxon>
        <taxon>Thermofilum</taxon>
    </lineage>
</organism>
<dbReference type="InterPro" id="IPR007109">
    <property type="entry name" value="Brix"/>
</dbReference>
<evidence type="ECO:0000259" key="1">
    <source>
        <dbReference type="PROSITE" id="PS50833"/>
    </source>
</evidence>
<feature type="domain" description="Brix" evidence="1">
    <location>
        <begin position="1"/>
        <end position="162"/>
    </location>
</feature>
<sequence length="166" mass="18052">MLYSAARLNRGGRSLPEVLALARARKASRLVVIYRGRGGNPGRMVFFDLSGDAPRVFPYLIRLRGVVFSPGSAASRRPAREVPVVSLGSETELAEELSVMLDVTYLGAMGEEAVAKYPGRLMVVEKVDRPSLAYVIKFYEGGSAIGPKLLIESLVRIRSRSLEGIA</sequence>
<dbReference type="EMBL" id="CP000505">
    <property type="protein sequence ID" value="ABL77932.1"/>
    <property type="molecule type" value="Genomic_DNA"/>
</dbReference>
<dbReference type="AlphaFoldDB" id="A1RXK2"/>
<dbReference type="GO" id="GO:0019843">
    <property type="term" value="F:rRNA binding"/>
    <property type="evidence" value="ECO:0007669"/>
    <property type="project" value="InterPro"/>
</dbReference>
<gene>
    <name evidence="2" type="ordered locus">Tpen_0526</name>
</gene>
<name>A1RXK2_THEPD</name>
<dbReference type="KEGG" id="tpe:Tpen_0526"/>
<protein>
    <recommendedName>
        <fullName evidence="1">Brix domain-containing protein</fullName>
    </recommendedName>
</protein>
<dbReference type="STRING" id="368408.Tpen_0526"/>
<dbReference type="Gene3D" id="3.40.50.10480">
    <property type="entry name" value="Probable brix-domain ribosomal biogenesis protein"/>
    <property type="match status" value="1"/>
</dbReference>
<evidence type="ECO:0000313" key="3">
    <source>
        <dbReference type="Proteomes" id="UP000000641"/>
    </source>
</evidence>
<evidence type="ECO:0000313" key="2">
    <source>
        <dbReference type="EMBL" id="ABL77932.1"/>
    </source>
</evidence>